<dbReference type="STRING" id="33528.ENSGAFP00000030579"/>
<proteinExistence type="inferred from homology"/>
<dbReference type="PANTHER" id="PTHR11655">
    <property type="entry name" value="60S/50S RIBOSOMAL PROTEIN L6/L9"/>
    <property type="match status" value="1"/>
</dbReference>
<evidence type="ECO:0000256" key="4">
    <source>
        <dbReference type="ARBA" id="ARBA00035246"/>
    </source>
</evidence>
<keyword evidence="2" id="KW-0689">Ribosomal protein</keyword>
<dbReference type="Proteomes" id="UP000250572">
    <property type="component" value="Unassembled WGS sequence"/>
</dbReference>
<evidence type="ECO:0000256" key="2">
    <source>
        <dbReference type="ARBA" id="ARBA00022980"/>
    </source>
</evidence>
<dbReference type="PROSITE" id="PS00700">
    <property type="entry name" value="RIBOSOMAL_L6_2"/>
    <property type="match status" value="2"/>
</dbReference>
<dbReference type="FunFam" id="3.90.930.12:FF:000005">
    <property type="entry name" value="60S ribosomal protein L9"/>
    <property type="match status" value="1"/>
</dbReference>
<evidence type="ECO:0000259" key="6">
    <source>
        <dbReference type="Pfam" id="PF00347"/>
    </source>
</evidence>
<reference evidence="7 8" key="1">
    <citation type="journal article" date="2018" name="G3 (Bethesda)">
        <title>A High-Quality Reference Genome for the Invasive Mosquitofish Gambusia affinis Using a Chicago Library.</title>
        <authorList>
            <person name="Hoffberg S.L."/>
            <person name="Troendle N.J."/>
            <person name="Glenn T.C."/>
            <person name="Mahmud O."/>
            <person name="Louha S."/>
            <person name="Chalopin D."/>
            <person name="Bennetzen J.L."/>
            <person name="Mauricio R."/>
        </authorList>
    </citation>
    <scope>NUCLEOTIDE SEQUENCE [LARGE SCALE GENOMIC DNA]</scope>
    <source>
        <strain evidence="7">NE01/NJP1002.9</strain>
        <tissue evidence="7">Muscle</tissue>
    </source>
</reference>
<evidence type="ECO:0000313" key="7">
    <source>
        <dbReference type="EMBL" id="PWA30585.1"/>
    </source>
</evidence>
<comment type="caution">
    <text evidence="7">The sequence shown here is derived from an EMBL/GenBank/DDBJ whole genome shotgun (WGS) entry which is preliminary data.</text>
</comment>
<dbReference type="EMBL" id="NHOQ01000347">
    <property type="protein sequence ID" value="PWA30585.1"/>
    <property type="molecule type" value="Genomic_DNA"/>
</dbReference>
<dbReference type="GO" id="GO:0003735">
    <property type="term" value="F:structural constituent of ribosome"/>
    <property type="evidence" value="ECO:0007669"/>
    <property type="project" value="InterPro"/>
</dbReference>
<dbReference type="FunFam" id="3.90.930.12:FF:000003">
    <property type="entry name" value="60S ribosomal protein L9"/>
    <property type="match status" value="1"/>
</dbReference>
<dbReference type="Gene3D" id="3.90.930.12">
    <property type="entry name" value="Ribosomal protein L6, alpha-beta domain"/>
    <property type="match status" value="3"/>
</dbReference>
<sequence length="240" mass="27151">MKTILSSQTVDLPDSVEVRLKGRTVIVKGPRGKLTREFNHINLELSLLGKKQKKLRVEKWWGNRKELATVRTICSHVQNMIKGVTLGFRYKMRSVYAHFPINVVIQESGSLVEIRNFLGEKYIRRVRMRPGVNCALSAAQKDELVLEGNDIELVSNSAALIQQATTVKNKDIRKFLDGIYVSEKGTVVEADHFCSELLLSCFTAAALIQQATTVRKKDIRKFLDGIYVSEKTTVVEQDVE</sequence>
<dbReference type="InterPro" id="IPR002359">
    <property type="entry name" value="Ribosomal_uL6_CS2"/>
</dbReference>
<dbReference type="AlphaFoldDB" id="A0A315W427"/>
<evidence type="ECO:0000313" key="8">
    <source>
        <dbReference type="Proteomes" id="UP000250572"/>
    </source>
</evidence>
<dbReference type="InterPro" id="IPR020040">
    <property type="entry name" value="Ribosomal_uL6_a/b-dom"/>
</dbReference>
<evidence type="ECO:0000256" key="5">
    <source>
        <dbReference type="ARBA" id="ARBA00035349"/>
    </source>
</evidence>
<protein>
    <recommendedName>
        <fullName evidence="4">Large ribosomal subunit protein uL6</fullName>
    </recommendedName>
    <alternativeName>
        <fullName evidence="5">60S ribosomal protein L9</fullName>
    </alternativeName>
</protein>
<dbReference type="InterPro" id="IPR036789">
    <property type="entry name" value="Ribosomal_uL6-like_a/b-dom_sf"/>
</dbReference>
<accession>A0A315W427</accession>
<feature type="domain" description="Large ribosomal subunit protein uL6 alpha-beta" evidence="6">
    <location>
        <begin position="13"/>
        <end position="85"/>
    </location>
</feature>
<name>A0A315W427_GAMAF</name>
<keyword evidence="8" id="KW-1185">Reference proteome</keyword>
<dbReference type="GO" id="GO:0019843">
    <property type="term" value="F:rRNA binding"/>
    <property type="evidence" value="ECO:0007669"/>
    <property type="project" value="InterPro"/>
</dbReference>
<comment type="similarity">
    <text evidence="1">Belongs to the universal ribosomal protein uL6 family.</text>
</comment>
<dbReference type="PANTHER" id="PTHR11655:SF16">
    <property type="entry name" value="60S RIBOSOMAL PROTEIN L9"/>
    <property type="match status" value="1"/>
</dbReference>
<feature type="domain" description="Large ribosomal subunit protein uL6 alpha-beta" evidence="6">
    <location>
        <begin position="99"/>
        <end position="178"/>
    </location>
</feature>
<dbReference type="GO" id="GO:0002181">
    <property type="term" value="P:cytoplasmic translation"/>
    <property type="evidence" value="ECO:0007669"/>
    <property type="project" value="TreeGrafter"/>
</dbReference>
<dbReference type="Pfam" id="PF00347">
    <property type="entry name" value="Ribosomal_L6"/>
    <property type="match status" value="2"/>
</dbReference>
<dbReference type="GO" id="GO:0022625">
    <property type="term" value="C:cytosolic large ribosomal subunit"/>
    <property type="evidence" value="ECO:0007669"/>
    <property type="project" value="TreeGrafter"/>
</dbReference>
<gene>
    <name evidence="7" type="ORF">CCH79_00009340</name>
</gene>
<keyword evidence="3" id="KW-0687">Ribonucleoprotein</keyword>
<evidence type="ECO:0000256" key="3">
    <source>
        <dbReference type="ARBA" id="ARBA00023274"/>
    </source>
</evidence>
<dbReference type="InterPro" id="IPR000702">
    <property type="entry name" value="Ribosomal_uL6-like"/>
</dbReference>
<evidence type="ECO:0000256" key="1">
    <source>
        <dbReference type="ARBA" id="ARBA00009356"/>
    </source>
</evidence>
<organism evidence="7 8">
    <name type="scientific">Gambusia affinis</name>
    <name type="common">Western mosquitofish</name>
    <name type="synonym">Heterandria affinis</name>
    <dbReference type="NCBI Taxonomy" id="33528"/>
    <lineage>
        <taxon>Eukaryota</taxon>
        <taxon>Metazoa</taxon>
        <taxon>Chordata</taxon>
        <taxon>Craniata</taxon>
        <taxon>Vertebrata</taxon>
        <taxon>Euteleostomi</taxon>
        <taxon>Actinopterygii</taxon>
        <taxon>Neopterygii</taxon>
        <taxon>Teleostei</taxon>
        <taxon>Neoteleostei</taxon>
        <taxon>Acanthomorphata</taxon>
        <taxon>Ovalentaria</taxon>
        <taxon>Atherinomorphae</taxon>
        <taxon>Cyprinodontiformes</taxon>
        <taxon>Poeciliidae</taxon>
        <taxon>Poeciliinae</taxon>
        <taxon>Gambusia</taxon>
    </lineage>
</organism>
<dbReference type="SUPFAM" id="SSF56053">
    <property type="entry name" value="Ribosomal protein L6"/>
    <property type="match status" value="3"/>
</dbReference>